<feature type="signal peptide" evidence="1">
    <location>
        <begin position="1"/>
        <end position="23"/>
    </location>
</feature>
<dbReference type="RefSeq" id="WP_022063190.1">
    <property type="nucleotide sequence ID" value="NZ_JRGF01000012.1"/>
</dbReference>
<evidence type="ECO:0000256" key="1">
    <source>
        <dbReference type="SAM" id="SignalP"/>
    </source>
</evidence>
<evidence type="ECO:0000313" key="3">
    <source>
        <dbReference type="Proteomes" id="UP000030889"/>
    </source>
</evidence>
<protein>
    <recommendedName>
        <fullName evidence="4">Enzyme of heme biosynthesis</fullName>
    </recommendedName>
</protein>
<feature type="chain" id="PRO_5046854460" description="Enzyme of heme biosynthesis" evidence="1">
    <location>
        <begin position="24"/>
        <end position="448"/>
    </location>
</feature>
<dbReference type="EMBL" id="JRGF01000012">
    <property type="protein sequence ID" value="KHE41341.1"/>
    <property type="molecule type" value="Genomic_DNA"/>
</dbReference>
<comment type="caution">
    <text evidence="2">The sequence shown here is derived from an EMBL/GenBank/DDBJ whole genome shotgun (WGS) entry which is preliminary data.</text>
</comment>
<reference evidence="2 3" key="1">
    <citation type="submission" date="2014-09" db="EMBL/GenBank/DDBJ databases">
        <title>Alistipes sp. 627, sp. nov., a novel member of the family Rikenellaceae isolated from human faeces.</title>
        <authorList>
            <person name="Shkoporov A.N."/>
            <person name="Chaplin A.V."/>
            <person name="Motuzova O.V."/>
            <person name="Kafarskaia L.I."/>
            <person name="Khokhlova E.V."/>
            <person name="Efimov B.A."/>
        </authorList>
    </citation>
    <scope>NUCLEOTIDE SEQUENCE [LARGE SCALE GENOMIC DNA]</scope>
    <source>
        <strain evidence="2 3">627</strain>
    </source>
</reference>
<gene>
    <name evidence="2" type="ORF">LG35_08900</name>
</gene>
<dbReference type="Proteomes" id="UP000030889">
    <property type="component" value="Unassembled WGS sequence"/>
</dbReference>
<keyword evidence="3" id="KW-1185">Reference proteome</keyword>
<sequence>MNSLKLKLFIVAAAVLGGSQAFAQNVQLGPEWGEDATQEQRFENAKTFNYYRDAYNVQNYDKALSYLPELLENSPRGAQNIYVYAINIYKNKIQRSMDVKQRQVYVDSLLTLYDMRIQYFGDNAKYGRPYILVQKAKDYLSFMPMDRDGVREVFVEAIEANADDPDVDFINIYFNELTTDYKNDLVETDYYLEQYEWLASLLDKVTAPEADSAKETFDTLFVSSDAAGCDNIEQIFKARVEANPTDVTTLGKAFTLLMRSECHTAFLTEVGEMYYNADPTAATAKLVASAFVKVGDNAKAVSFLKAAFDKETDPLNKATLAVEIAATELVLKNASVAANYASQARQLDPSNGYAAIMLAQAYAEGATACEGFDRQTVYWLAYDILASARSLFENGSPEQQQIDQTMSMFRRSFPSNDELFFRGLTTAGAAYDVKCGWITGRTTVKMVE</sequence>
<accession>A0ABR4YIN8</accession>
<proteinExistence type="predicted"/>
<dbReference type="Gene3D" id="1.25.40.10">
    <property type="entry name" value="Tetratricopeptide repeat domain"/>
    <property type="match status" value="1"/>
</dbReference>
<name>A0ABR4YIN8_9BACT</name>
<evidence type="ECO:0008006" key="4">
    <source>
        <dbReference type="Google" id="ProtNLM"/>
    </source>
</evidence>
<organism evidence="2 3">
    <name type="scientific">Alistipes inops</name>
    <dbReference type="NCBI Taxonomy" id="1501391"/>
    <lineage>
        <taxon>Bacteria</taxon>
        <taxon>Pseudomonadati</taxon>
        <taxon>Bacteroidota</taxon>
        <taxon>Bacteroidia</taxon>
        <taxon>Bacteroidales</taxon>
        <taxon>Rikenellaceae</taxon>
        <taxon>Alistipes</taxon>
    </lineage>
</organism>
<dbReference type="SUPFAM" id="SSF48452">
    <property type="entry name" value="TPR-like"/>
    <property type="match status" value="1"/>
</dbReference>
<keyword evidence="1" id="KW-0732">Signal</keyword>
<evidence type="ECO:0000313" key="2">
    <source>
        <dbReference type="EMBL" id="KHE41341.1"/>
    </source>
</evidence>
<dbReference type="InterPro" id="IPR011990">
    <property type="entry name" value="TPR-like_helical_dom_sf"/>
</dbReference>